<dbReference type="SUPFAM" id="SSF51126">
    <property type="entry name" value="Pectin lyase-like"/>
    <property type="match status" value="3"/>
</dbReference>
<dbReference type="Proteomes" id="UP000612808">
    <property type="component" value="Unassembled WGS sequence"/>
</dbReference>
<dbReference type="GO" id="GO:0016887">
    <property type="term" value="F:ATP hydrolysis activity"/>
    <property type="evidence" value="ECO:0007669"/>
    <property type="project" value="InterPro"/>
</dbReference>
<dbReference type="Gene3D" id="1.10.8.60">
    <property type="match status" value="1"/>
</dbReference>
<dbReference type="InterPro" id="IPR041627">
    <property type="entry name" value="AAA_lid_6"/>
</dbReference>
<dbReference type="RefSeq" id="WP_203665030.1">
    <property type="nucleotide sequence ID" value="NZ_BAAAZM010000012.1"/>
</dbReference>
<name>A0A8J3NER4_9ACTN</name>
<proteinExistence type="inferred from homology"/>
<evidence type="ECO:0000256" key="1">
    <source>
        <dbReference type="ARBA" id="ARBA00010378"/>
    </source>
</evidence>
<dbReference type="FunFam" id="3.40.50.300:FF:000216">
    <property type="entry name" value="Type VII secretion ATPase EccA"/>
    <property type="match status" value="1"/>
</dbReference>
<accession>A0A8J3NER4</accession>
<keyword evidence="6" id="KW-1185">Reference proteome</keyword>
<sequence length="888" mass="91656">MTATTPRGPRPRRATQRVATRGWGSHRTITTALRAASNGSVISVGPGVYHESVLVDRDVTIVADREHGVVELVATDGPALVSRGGAVTVQGLTVRGDGPEAAVRTGAGTLTLVDCEVSGGGLEADGWATAALEGCRFRTGGVRVSGDAQVTVTRCAVEDVAGDAVVVAQSARATLRDSTVLRPSGHGVVLTDGASAELVDCTVAHTAGTGVYVGDRARLVLRDARLNDTGDDAVRLVGAEPAGDGDEGCVAEVTGTIVSRGAAHGLAAYGAARATVATCTVDGAARSGLIAEAGARLTADGCTVSASGSTALVARGTARVTAADCTLARAGANGVFVDGEARAVLRGCEVRGSSYSAVHLAGAAVAELAGCTVAGTPQHGVHVTGQAMLRLTGGRVEHCEMTGVQVEESGDATVRDATIEHVSVGIRVDTPHRPLVESCTIGTAAQAGMEVTAGGGPTVRESRFADSGGAGVFLDRESTATLEDCVIRDSGGSGLVVWDGARPVVRTLRVERCGKNGVYLAADAAGALDDVTVSASQFPAVFVGKGARPRFRRCHVEDTDRDLNVADGAEPTFVDCTTNGVRTATMPATVAAARVQVGAPAGAPEPAVPPEPGTAAPPDLDVLLGQLDDLVGLSRAKHDVGTLVKLMQMVKRRQEAGLAPPPLSRHLVFAGNPGTGKTSVARLYGRILHALGMLTQGHLVEVDRGTLVGEYVGHTAPKTQAAFKRAVGGVLFIDEAYALVPDGQSNDFGQEAISTLVKLMEDHRDQVVVIVAGYPDQMGRFIAANPGLSSRFNRTLTFDDYTVAELVDIVAHHAAEHEYAVPARTREALGDFFATTDDARRSGNGRFARQVFQDMTERHAYRIADVADPTTEQLSALLPADVPDRAPE</sequence>
<evidence type="ECO:0000313" key="5">
    <source>
        <dbReference type="EMBL" id="GID16356.1"/>
    </source>
</evidence>
<evidence type="ECO:0000259" key="4">
    <source>
        <dbReference type="SMART" id="SM00382"/>
    </source>
</evidence>
<dbReference type="InterPro" id="IPR012334">
    <property type="entry name" value="Pectin_lyas_fold"/>
</dbReference>
<dbReference type="Pfam" id="PF00004">
    <property type="entry name" value="AAA"/>
    <property type="match status" value="1"/>
</dbReference>
<dbReference type="SMART" id="SM00710">
    <property type="entry name" value="PbH1"/>
    <property type="match status" value="16"/>
</dbReference>
<dbReference type="InterPro" id="IPR027417">
    <property type="entry name" value="P-loop_NTPase"/>
</dbReference>
<dbReference type="InterPro" id="IPR039448">
    <property type="entry name" value="Beta_helix"/>
</dbReference>
<dbReference type="InterPro" id="IPR003593">
    <property type="entry name" value="AAA+_ATPase"/>
</dbReference>
<dbReference type="EMBL" id="BOMB01000058">
    <property type="protein sequence ID" value="GID16356.1"/>
    <property type="molecule type" value="Genomic_DNA"/>
</dbReference>
<evidence type="ECO:0000256" key="2">
    <source>
        <dbReference type="ARBA" id="ARBA00022741"/>
    </source>
</evidence>
<dbReference type="Gene3D" id="3.40.50.300">
    <property type="entry name" value="P-loop containing nucleotide triphosphate hydrolases"/>
    <property type="match status" value="1"/>
</dbReference>
<dbReference type="PANTHER" id="PTHR43392">
    <property type="entry name" value="AAA-TYPE ATPASE FAMILY PROTEIN / ANKYRIN REPEAT FAMILY PROTEIN"/>
    <property type="match status" value="1"/>
</dbReference>
<comment type="similarity">
    <text evidence="1">Belongs to the CbxX/CfxQ family.</text>
</comment>
<dbReference type="Pfam" id="PF13229">
    <property type="entry name" value="Beta_helix"/>
    <property type="match status" value="2"/>
</dbReference>
<dbReference type="SMART" id="SM00382">
    <property type="entry name" value="AAA"/>
    <property type="match status" value="1"/>
</dbReference>
<dbReference type="InterPro" id="IPR050773">
    <property type="entry name" value="CbxX/CfxQ_RuBisCO_ESX"/>
</dbReference>
<protein>
    <submittedName>
        <fullName evidence="5">Sporulation protein</fullName>
    </submittedName>
</protein>
<organism evidence="5 6">
    <name type="scientific">Actinocatenispora rupis</name>
    <dbReference type="NCBI Taxonomy" id="519421"/>
    <lineage>
        <taxon>Bacteria</taxon>
        <taxon>Bacillati</taxon>
        <taxon>Actinomycetota</taxon>
        <taxon>Actinomycetes</taxon>
        <taxon>Micromonosporales</taxon>
        <taxon>Micromonosporaceae</taxon>
        <taxon>Actinocatenispora</taxon>
    </lineage>
</organism>
<dbReference type="SUPFAM" id="SSF52540">
    <property type="entry name" value="P-loop containing nucleoside triphosphate hydrolases"/>
    <property type="match status" value="1"/>
</dbReference>
<dbReference type="InterPro" id="IPR011050">
    <property type="entry name" value="Pectin_lyase_fold/virulence"/>
</dbReference>
<feature type="domain" description="AAA+ ATPase" evidence="4">
    <location>
        <begin position="663"/>
        <end position="802"/>
    </location>
</feature>
<dbReference type="InterPro" id="IPR006626">
    <property type="entry name" value="PbH1"/>
</dbReference>
<evidence type="ECO:0000256" key="3">
    <source>
        <dbReference type="ARBA" id="ARBA00022840"/>
    </source>
</evidence>
<dbReference type="Pfam" id="PF17866">
    <property type="entry name" value="AAA_lid_6"/>
    <property type="match status" value="1"/>
</dbReference>
<dbReference type="CDD" id="cd00009">
    <property type="entry name" value="AAA"/>
    <property type="match status" value="1"/>
</dbReference>
<dbReference type="PRINTS" id="PR00819">
    <property type="entry name" value="CBXCFQXSUPER"/>
</dbReference>
<reference evidence="5" key="1">
    <citation type="submission" date="2021-01" db="EMBL/GenBank/DDBJ databases">
        <title>Whole genome shotgun sequence of Actinocatenispora rupis NBRC 107355.</title>
        <authorList>
            <person name="Komaki H."/>
            <person name="Tamura T."/>
        </authorList>
    </citation>
    <scope>NUCLEOTIDE SEQUENCE</scope>
    <source>
        <strain evidence="5">NBRC 107355</strain>
    </source>
</reference>
<keyword evidence="3" id="KW-0067">ATP-binding</keyword>
<dbReference type="GO" id="GO:0005524">
    <property type="term" value="F:ATP binding"/>
    <property type="evidence" value="ECO:0007669"/>
    <property type="project" value="UniProtKB-KW"/>
</dbReference>
<keyword evidence="2" id="KW-0547">Nucleotide-binding</keyword>
<evidence type="ECO:0000313" key="6">
    <source>
        <dbReference type="Proteomes" id="UP000612808"/>
    </source>
</evidence>
<dbReference type="PANTHER" id="PTHR43392:SF2">
    <property type="entry name" value="AAA-TYPE ATPASE FAMILY PROTEIN _ ANKYRIN REPEAT FAMILY PROTEIN"/>
    <property type="match status" value="1"/>
</dbReference>
<comment type="caution">
    <text evidence="5">The sequence shown here is derived from an EMBL/GenBank/DDBJ whole genome shotgun (WGS) entry which is preliminary data.</text>
</comment>
<dbReference type="AlphaFoldDB" id="A0A8J3NER4"/>
<dbReference type="InterPro" id="IPR000641">
    <property type="entry name" value="CbxX/CfxQ"/>
</dbReference>
<gene>
    <name evidence="5" type="ORF">Aru02nite_72450</name>
</gene>
<dbReference type="InterPro" id="IPR003959">
    <property type="entry name" value="ATPase_AAA_core"/>
</dbReference>
<dbReference type="Gene3D" id="2.160.20.10">
    <property type="entry name" value="Single-stranded right-handed beta-helix, Pectin lyase-like"/>
    <property type="match status" value="3"/>
</dbReference>